<protein>
    <submittedName>
        <fullName evidence="1">Uncharacterized protein</fullName>
    </submittedName>
</protein>
<dbReference type="EMBL" id="CM043808">
    <property type="protein sequence ID" value="KAI4801465.1"/>
    <property type="molecule type" value="Genomic_DNA"/>
</dbReference>
<proteinExistence type="predicted"/>
<organism evidence="1 2">
    <name type="scientific">Chaenocephalus aceratus</name>
    <name type="common">Blackfin icefish</name>
    <name type="synonym">Chaenichthys aceratus</name>
    <dbReference type="NCBI Taxonomy" id="36190"/>
    <lineage>
        <taxon>Eukaryota</taxon>
        <taxon>Metazoa</taxon>
        <taxon>Chordata</taxon>
        <taxon>Craniata</taxon>
        <taxon>Vertebrata</taxon>
        <taxon>Euteleostomi</taxon>
        <taxon>Actinopterygii</taxon>
        <taxon>Neopterygii</taxon>
        <taxon>Teleostei</taxon>
        <taxon>Neoteleostei</taxon>
        <taxon>Acanthomorphata</taxon>
        <taxon>Eupercaria</taxon>
        <taxon>Perciformes</taxon>
        <taxon>Notothenioidei</taxon>
        <taxon>Channichthyidae</taxon>
        <taxon>Chaenocephalus</taxon>
    </lineage>
</organism>
<gene>
    <name evidence="1" type="ORF">KUCAC02_019360</name>
</gene>
<comment type="caution">
    <text evidence="1">The sequence shown here is derived from an EMBL/GenBank/DDBJ whole genome shotgun (WGS) entry which is preliminary data.</text>
</comment>
<sequence>MLSLLCHSLLLILAQQVFSRAQNNGQLALVPGGLWLRGGSSASGPASVARDPSAPRSELRPGRVWLLQELRPADRRAVQREGRL</sequence>
<name>A0ACB9VNU6_CHAAC</name>
<reference evidence="1" key="1">
    <citation type="submission" date="2022-05" db="EMBL/GenBank/DDBJ databases">
        <title>Chromosome-level genome of Chaenocephalus aceratus.</title>
        <authorList>
            <person name="Park H."/>
        </authorList>
    </citation>
    <scope>NUCLEOTIDE SEQUENCE</scope>
    <source>
        <strain evidence="1">KU_202001</strain>
    </source>
</reference>
<evidence type="ECO:0000313" key="2">
    <source>
        <dbReference type="Proteomes" id="UP001057452"/>
    </source>
</evidence>
<evidence type="ECO:0000313" key="1">
    <source>
        <dbReference type="EMBL" id="KAI4801465.1"/>
    </source>
</evidence>
<accession>A0ACB9VNU6</accession>
<dbReference type="Proteomes" id="UP001057452">
    <property type="component" value="Chromosome 24"/>
</dbReference>
<keyword evidence="2" id="KW-1185">Reference proteome</keyword>